<reference evidence="5" key="1">
    <citation type="journal article" date="2020" name="Fungal Divers.">
        <title>Resolving the Mortierellaceae phylogeny through synthesis of multi-gene phylogenetics and phylogenomics.</title>
        <authorList>
            <person name="Vandepol N."/>
            <person name="Liber J."/>
            <person name="Desiro A."/>
            <person name="Na H."/>
            <person name="Kennedy M."/>
            <person name="Barry K."/>
            <person name="Grigoriev I.V."/>
            <person name="Miller A.N."/>
            <person name="O'Donnell K."/>
            <person name="Stajich J.E."/>
            <person name="Bonito G."/>
        </authorList>
    </citation>
    <scope>NUCLEOTIDE SEQUENCE</scope>
    <source>
        <strain evidence="5">NRRL 2591</strain>
    </source>
</reference>
<sequence>MNPFNTNNNHGGDYAPLQITSSTAPRSRRKGPRLQKTNNTVLSQDGIVSSPTSTHSYSSSSSYSTHSRSSSIHSHATRSPASSSGSPTQRLYSGDAKFPLLTTPGTPHQQGPQFPYSQSPRYYSLKRCSLTAILATTLIGATFLPSFHSGSDAAVNEAGGPNVLNHADAGVGGRTVSGASLGGQWDLIGHSGVSAMHAVMRPFSDSILFLERVQASTYARMQGTSENGNKGEHFAWSTEFSANDGQWRALDVKSNMFCSAGGYLPDGTIVSVAGGQPSDEVQQGYDGIRLYKPCNGTRCDWKQDFNVHLQEKRWYPTVESLANGDLFILGGSNHAASINNERVNVPNFETFPPLPGARKTIDFPFLVETLPHNLYPIVHLLPDKNLFILANTQAIILSTSTWKIIKRLPDIPGPPRNYPLTGGSVILPLTPENNFEPEILVCGGATDFSTQAKGVASCGRIAPLSKNPTWEMEDMPFGRMMPDMAHLADGSIVIVNGADTGTAGFDRASDPVLHPVQYLPNERKGRRFRVWNPSVIARMYHSVAFILPDSSLLVAGSNPNGRPVEYGEGDFPTEFRVERFSPPYLFPHRPSEAAAVGLEGSDEITLEGTVVGGGGGGGAAASGVVDNEHEGGISQIAQGDIVGWPTLITYGETFDLSLQWYNHYPETVRVALIQPGFITHSTHMSQRYVGLEVSKRGEKTVAGTGEAHKEAGLVRVKAPATNGLAPPGHYMIVVLLDGVPVTEAKWVQLAA</sequence>
<dbReference type="CDD" id="cd02851">
    <property type="entry name" value="E_set_GO_C"/>
    <property type="match status" value="1"/>
</dbReference>
<feature type="domain" description="Glyoxal oxidase N-terminal" evidence="3">
    <location>
        <begin position="225"/>
        <end position="584"/>
    </location>
</feature>
<dbReference type="InterPro" id="IPR014756">
    <property type="entry name" value="Ig_E-set"/>
</dbReference>
<evidence type="ECO:0000313" key="6">
    <source>
        <dbReference type="Proteomes" id="UP000723463"/>
    </source>
</evidence>
<dbReference type="InterPro" id="IPR037293">
    <property type="entry name" value="Gal_Oxidase_central_sf"/>
</dbReference>
<dbReference type="Gene3D" id="2.60.40.10">
    <property type="entry name" value="Immunoglobulins"/>
    <property type="match status" value="1"/>
</dbReference>
<feature type="compositionally biased region" description="Polar residues" evidence="2">
    <location>
        <begin position="103"/>
        <end position="114"/>
    </location>
</feature>
<dbReference type="InterPro" id="IPR009880">
    <property type="entry name" value="Glyoxal_oxidase_N"/>
</dbReference>
<feature type="compositionally biased region" description="Polar residues" evidence="2">
    <location>
        <begin position="81"/>
        <end position="91"/>
    </location>
</feature>
<dbReference type="PANTHER" id="PTHR32208">
    <property type="entry name" value="SECRETED PROTEIN-RELATED"/>
    <property type="match status" value="1"/>
</dbReference>
<dbReference type="Proteomes" id="UP000723463">
    <property type="component" value="Unassembled WGS sequence"/>
</dbReference>
<protein>
    <recommendedName>
        <fullName evidence="7">Glyoxal oxidase</fullName>
    </recommendedName>
</protein>
<accession>A0A9P6F252</accession>
<evidence type="ECO:0000259" key="3">
    <source>
        <dbReference type="Pfam" id="PF07250"/>
    </source>
</evidence>
<evidence type="ECO:0000313" key="5">
    <source>
        <dbReference type="EMBL" id="KAF9540184.1"/>
    </source>
</evidence>
<feature type="region of interest" description="Disordered" evidence="2">
    <location>
        <begin position="1"/>
        <end position="114"/>
    </location>
</feature>
<dbReference type="SUPFAM" id="SSF81296">
    <property type="entry name" value="E set domains"/>
    <property type="match status" value="1"/>
</dbReference>
<evidence type="ECO:0000256" key="2">
    <source>
        <dbReference type="SAM" id="MobiDB-lite"/>
    </source>
</evidence>
<dbReference type="Gene3D" id="2.130.10.80">
    <property type="entry name" value="Galactose oxidase/kelch, beta-propeller"/>
    <property type="match status" value="1"/>
</dbReference>
<dbReference type="PANTHER" id="PTHR32208:SF21">
    <property type="entry name" value="LOW QUALITY PROTEIN: ALDEHYDE OXIDASE GLOX-LIKE"/>
    <property type="match status" value="1"/>
</dbReference>
<dbReference type="SUPFAM" id="SSF50965">
    <property type="entry name" value="Galactose oxidase, central domain"/>
    <property type="match status" value="1"/>
</dbReference>
<organism evidence="5 6">
    <name type="scientific">Mortierella hygrophila</name>
    <dbReference type="NCBI Taxonomy" id="979708"/>
    <lineage>
        <taxon>Eukaryota</taxon>
        <taxon>Fungi</taxon>
        <taxon>Fungi incertae sedis</taxon>
        <taxon>Mucoromycota</taxon>
        <taxon>Mortierellomycotina</taxon>
        <taxon>Mortierellomycetes</taxon>
        <taxon>Mortierellales</taxon>
        <taxon>Mortierellaceae</taxon>
        <taxon>Mortierella</taxon>
    </lineage>
</organism>
<keyword evidence="1" id="KW-0732">Signal</keyword>
<evidence type="ECO:0000259" key="4">
    <source>
        <dbReference type="Pfam" id="PF09118"/>
    </source>
</evidence>
<feature type="compositionally biased region" description="Low complexity" evidence="2">
    <location>
        <begin position="49"/>
        <end position="80"/>
    </location>
</feature>
<dbReference type="InterPro" id="IPR011043">
    <property type="entry name" value="Gal_Oxase/kelch_b-propeller"/>
</dbReference>
<proteinExistence type="predicted"/>
<dbReference type="AlphaFoldDB" id="A0A9P6F252"/>
<evidence type="ECO:0000256" key="1">
    <source>
        <dbReference type="ARBA" id="ARBA00022729"/>
    </source>
</evidence>
<evidence type="ECO:0008006" key="7">
    <source>
        <dbReference type="Google" id="ProtNLM"/>
    </source>
</evidence>
<dbReference type="Pfam" id="PF07250">
    <property type="entry name" value="Glyoxal_oxid_N"/>
    <property type="match status" value="1"/>
</dbReference>
<keyword evidence="6" id="KW-1185">Reference proteome</keyword>
<comment type="caution">
    <text evidence="5">The sequence shown here is derived from an EMBL/GenBank/DDBJ whole genome shotgun (WGS) entry which is preliminary data.</text>
</comment>
<feature type="compositionally biased region" description="Polar residues" evidence="2">
    <location>
        <begin position="1"/>
        <end position="10"/>
    </location>
</feature>
<dbReference type="InterPro" id="IPR015202">
    <property type="entry name" value="GO-like_E_set"/>
</dbReference>
<dbReference type="EMBL" id="JAAAXW010000211">
    <property type="protein sequence ID" value="KAF9540184.1"/>
    <property type="molecule type" value="Genomic_DNA"/>
</dbReference>
<dbReference type="Pfam" id="PF09118">
    <property type="entry name" value="GO-like_E_set"/>
    <property type="match status" value="1"/>
</dbReference>
<dbReference type="InterPro" id="IPR013783">
    <property type="entry name" value="Ig-like_fold"/>
</dbReference>
<gene>
    <name evidence="5" type="ORF">EC957_004583</name>
</gene>
<feature type="compositionally biased region" description="Polar residues" evidence="2">
    <location>
        <begin position="35"/>
        <end position="47"/>
    </location>
</feature>
<name>A0A9P6F252_9FUNG</name>
<feature type="domain" description="Galactose oxidase-like Early set" evidence="4">
    <location>
        <begin position="644"/>
        <end position="748"/>
    </location>
</feature>